<sequence>MPTPYKLGTGYVNVPPSIPEHQPPYPGSTGSFSLQKAPANDFRKDSADVEPTNSTQIRFRQPPDQSLPPATSIPKHWAMIKASQGLKSTSTTQFCAFHMVTSILGTTHSVAVNLRELLASV</sequence>
<dbReference type="Proteomes" id="UP000799767">
    <property type="component" value="Unassembled WGS sequence"/>
</dbReference>
<evidence type="ECO:0000313" key="3">
    <source>
        <dbReference type="Proteomes" id="UP000799767"/>
    </source>
</evidence>
<dbReference type="RefSeq" id="XP_033586124.1">
    <property type="nucleotide sequence ID" value="XM_033738361.1"/>
</dbReference>
<dbReference type="AlphaFoldDB" id="A0A6A6PIL4"/>
<proteinExistence type="predicted"/>
<feature type="region of interest" description="Disordered" evidence="1">
    <location>
        <begin position="1"/>
        <end position="71"/>
    </location>
</feature>
<reference evidence="2" key="1">
    <citation type="journal article" date="2020" name="Stud. Mycol.">
        <title>101 Dothideomycetes genomes: a test case for predicting lifestyles and emergence of pathogens.</title>
        <authorList>
            <person name="Haridas S."/>
            <person name="Albert R."/>
            <person name="Binder M."/>
            <person name="Bloem J."/>
            <person name="Labutti K."/>
            <person name="Salamov A."/>
            <person name="Andreopoulos B."/>
            <person name="Baker S."/>
            <person name="Barry K."/>
            <person name="Bills G."/>
            <person name="Bluhm B."/>
            <person name="Cannon C."/>
            <person name="Castanera R."/>
            <person name="Culley D."/>
            <person name="Daum C."/>
            <person name="Ezra D."/>
            <person name="Gonzalez J."/>
            <person name="Henrissat B."/>
            <person name="Kuo A."/>
            <person name="Liang C."/>
            <person name="Lipzen A."/>
            <person name="Lutzoni F."/>
            <person name="Magnuson J."/>
            <person name="Mondo S."/>
            <person name="Nolan M."/>
            <person name="Ohm R."/>
            <person name="Pangilinan J."/>
            <person name="Park H.-J."/>
            <person name="Ramirez L."/>
            <person name="Alfaro M."/>
            <person name="Sun H."/>
            <person name="Tritt A."/>
            <person name="Yoshinaga Y."/>
            <person name="Zwiers L.-H."/>
            <person name="Turgeon B."/>
            <person name="Goodwin S."/>
            <person name="Spatafora J."/>
            <person name="Crous P."/>
            <person name="Grigoriev I."/>
        </authorList>
    </citation>
    <scope>NUCLEOTIDE SEQUENCE</scope>
    <source>
        <strain evidence="2">CBS 113389</strain>
    </source>
</reference>
<protein>
    <submittedName>
        <fullName evidence="2">Uncharacterized protein</fullName>
    </submittedName>
</protein>
<organism evidence="2 3">
    <name type="scientific">Neohortaea acidophila</name>
    <dbReference type="NCBI Taxonomy" id="245834"/>
    <lineage>
        <taxon>Eukaryota</taxon>
        <taxon>Fungi</taxon>
        <taxon>Dikarya</taxon>
        <taxon>Ascomycota</taxon>
        <taxon>Pezizomycotina</taxon>
        <taxon>Dothideomycetes</taxon>
        <taxon>Dothideomycetidae</taxon>
        <taxon>Mycosphaerellales</taxon>
        <taxon>Teratosphaeriaceae</taxon>
        <taxon>Neohortaea</taxon>
    </lineage>
</organism>
<evidence type="ECO:0000313" key="2">
    <source>
        <dbReference type="EMBL" id="KAF2479554.1"/>
    </source>
</evidence>
<dbReference type="EMBL" id="MU001641">
    <property type="protein sequence ID" value="KAF2479554.1"/>
    <property type="molecule type" value="Genomic_DNA"/>
</dbReference>
<gene>
    <name evidence="2" type="ORF">BDY17DRAFT_41342</name>
</gene>
<evidence type="ECO:0000256" key="1">
    <source>
        <dbReference type="SAM" id="MobiDB-lite"/>
    </source>
</evidence>
<name>A0A6A6PIL4_9PEZI</name>
<accession>A0A6A6PIL4</accession>
<keyword evidence="3" id="KW-1185">Reference proteome</keyword>
<feature type="compositionally biased region" description="Pro residues" evidence="1">
    <location>
        <begin position="16"/>
        <end position="26"/>
    </location>
</feature>
<dbReference type="GeneID" id="54479363"/>